<protein>
    <recommendedName>
        <fullName evidence="4">Membrane protein 6-pyruvoyl-tetrahydropterin synthase-related domain-containing protein</fullName>
    </recommendedName>
</protein>
<organism evidence="2 3">
    <name type="scientific">Candidatus Iainarchaeum sp</name>
    <dbReference type="NCBI Taxonomy" id="3101447"/>
    <lineage>
        <taxon>Archaea</taxon>
        <taxon>Candidatus Iainarchaeota</taxon>
        <taxon>Candidatus Iainarchaeia</taxon>
        <taxon>Candidatus Iainarchaeales</taxon>
        <taxon>Candidatus Iainarchaeaceae</taxon>
        <taxon>Candidatus Iainarchaeum</taxon>
    </lineage>
</organism>
<feature type="transmembrane region" description="Helical" evidence="1">
    <location>
        <begin position="167"/>
        <end position="195"/>
    </location>
</feature>
<feature type="transmembrane region" description="Helical" evidence="1">
    <location>
        <begin position="135"/>
        <end position="155"/>
    </location>
</feature>
<reference evidence="2" key="1">
    <citation type="submission" date="2020-07" db="EMBL/GenBank/DDBJ databases">
        <title>Huge and variable diversity of episymbiotic CPR bacteria and DPANN archaea in groundwater ecosystems.</title>
        <authorList>
            <person name="He C.Y."/>
            <person name="Keren R."/>
            <person name="Whittaker M."/>
            <person name="Farag I.F."/>
            <person name="Doudna J."/>
            <person name="Cate J.H.D."/>
            <person name="Banfield J.F."/>
        </authorList>
    </citation>
    <scope>NUCLEOTIDE SEQUENCE</scope>
    <source>
        <strain evidence="2">NC_groundwater_1296_Ag_S-0.2um_52_80</strain>
    </source>
</reference>
<evidence type="ECO:0000256" key="1">
    <source>
        <dbReference type="SAM" id="Phobius"/>
    </source>
</evidence>
<proteinExistence type="predicted"/>
<gene>
    <name evidence="2" type="ORF">HY544_03585</name>
</gene>
<feature type="transmembrane region" description="Helical" evidence="1">
    <location>
        <begin position="296"/>
        <end position="314"/>
    </location>
</feature>
<name>A0A8T3YQY4_9ARCH</name>
<evidence type="ECO:0000313" key="2">
    <source>
        <dbReference type="EMBL" id="MBI4210559.1"/>
    </source>
</evidence>
<feature type="transmembrane region" description="Helical" evidence="1">
    <location>
        <begin position="614"/>
        <end position="631"/>
    </location>
</feature>
<feature type="transmembrane region" description="Helical" evidence="1">
    <location>
        <begin position="240"/>
        <end position="258"/>
    </location>
</feature>
<dbReference type="AlphaFoldDB" id="A0A8T3YQY4"/>
<keyword evidence="1" id="KW-1133">Transmembrane helix</keyword>
<dbReference type="EMBL" id="JACQPB010000035">
    <property type="protein sequence ID" value="MBI4210559.1"/>
    <property type="molecule type" value="Genomic_DNA"/>
</dbReference>
<sequence length="642" mass="71121">MVLAYIAVFLVQPFFLQNNLLNGDTPGIYFSSWYTKEYLFPRITGWDPFFFFGYPENHFYGPLVPYASSLLSLFMPLESAFKLLVAAALLLTPLSFYYFARSFGLSGKDSALAMLAMFSLLFVRPDELVGGNLSSLFESGFVANSVALPVFFFYFGSLKRGAANGLFVLPAVLLSLTLLAHTFSGVAAFIAGVAFAISGWQRQRLVFIARHFSLAFLLSAFWLVPAIAKIGYSDVSTSGTVPFDFLVLTIAVVLAFYLGSRKESGAAEPLAFVALLSGFSFLGKIANVPFHFQRLFMFLVLMAPVIIFFVLRALGRQKALWVPFIAACLLVAVFSPGINPGGVSILKSVQGTDEKIHGRLYIDAPLNAESQFEELQHLIPMQYSANSVKGQQVHSSRNSRYIFYMEQALDGNHSQWGVPLDLNLVSSMGEDARALVPFQMRLFGITHVVSAEKRFEEWEEVQDLFAIYLRDENTGETSLHNYKLYKVGGSPIAEVLKARPEVAEGNWDDAVKGWFMSNAVKDTILVSEPVPGFAGAGGETVDVIEQSSTMERMKFRVNSANPVPVLIKISHFPNWRAYSDGTELRIYRASPYFMLVYAKGEFELRYVNALADTAGYALSAVGIAVVAFILLNRKRPFFGMPA</sequence>
<feature type="transmembrane region" description="Helical" evidence="1">
    <location>
        <begin position="80"/>
        <end position="99"/>
    </location>
</feature>
<feature type="transmembrane region" description="Helical" evidence="1">
    <location>
        <begin position="270"/>
        <end position="290"/>
    </location>
</feature>
<keyword evidence="1" id="KW-0472">Membrane</keyword>
<dbReference type="Proteomes" id="UP000732298">
    <property type="component" value="Unassembled WGS sequence"/>
</dbReference>
<comment type="caution">
    <text evidence="2">The sequence shown here is derived from an EMBL/GenBank/DDBJ whole genome shotgun (WGS) entry which is preliminary data.</text>
</comment>
<accession>A0A8T3YQY4</accession>
<feature type="transmembrane region" description="Helical" evidence="1">
    <location>
        <begin position="207"/>
        <end position="228"/>
    </location>
</feature>
<feature type="transmembrane region" description="Helical" evidence="1">
    <location>
        <begin position="321"/>
        <end position="338"/>
    </location>
</feature>
<evidence type="ECO:0008006" key="4">
    <source>
        <dbReference type="Google" id="ProtNLM"/>
    </source>
</evidence>
<evidence type="ECO:0000313" key="3">
    <source>
        <dbReference type="Proteomes" id="UP000732298"/>
    </source>
</evidence>
<keyword evidence="1" id="KW-0812">Transmembrane</keyword>